<dbReference type="EMBL" id="FPAG01000002">
    <property type="protein sequence ID" value="SFS53760.1"/>
    <property type="molecule type" value="Genomic_DNA"/>
</dbReference>
<organism evidence="2 3">
    <name type="scientific">Zhouia amylolytica</name>
    <dbReference type="NCBI Taxonomy" id="376730"/>
    <lineage>
        <taxon>Bacteria</taxon>
        <taxon>Pseudomonadati</taxon>
        <taxon>Bacteroidota</taxon>
        <taxon>Flavobacteriia</taxon>
        <taxon>Flavobacteriales</taxon>
        <taxon>Flavobacteriaceae</taxon>
        <taxon>Zhouia</taxon>
    </lineage>
</organism>
<name>A0A1I6QN02_9FLAO</name>
<dbReference type="InterPro" id="IPR011990">
    <property type="entry name" value="TPR-like_helical_dom_sf"/>
</dbReference>
<dbReference type="AlphaFoldDB" id="A0A1I6QN02"/>
<evidence type="ECO:0000259" key="1">
    <source>
        <dbReference type="Pfam" id="PF19413"/>
    </source>
</evidence>
<protein>
    <submittedName>
        <fullName evidence="2">Outer membrane protein, YaiO family</fullName>
    </submittedName>
</protein>
<evidence type="ECO:0000313" key="3">
    <source>
        <dbReference type="Proteomes" id="UP000183209"/>
    </source>
</evidence>
<dbReference type="RefSeq" id="WP_083425843.1">
    <property type="nucleotide sequence ID" value="NZ_FPAG01000002.1"/>
</dbReference>
<feature type="domain" description="YaiO beta-barrel" evidence="1">
    <location>
        <begin position="182"/>
        <end position="360"/>
    </location>
</feature>
<reference evidence="2 3" key="1">
    <citation type="submission" date="2016-10" db="EMBL/GenBank/DDBJ databases">
        <authorList>
            <person name="de Groot N.N."/>
        </authorList>
    </citation>
    <scope>NUCLEOTIDE SEQUENCE [LARGE SCALE GENOMIC DNA]</scope>
    <source>
        <strain evidence="2 3">CGMCC 1.6114</strain>
    </source>
</reference>
<gene>
    <name evidence="2" type="ORF">SAMN04487906_0740</name>
</gene>
<sequence length="422" mass="49552">MINKSLGKLFFILGLIMCNISAIIAQEINLDSLLNKTIESIRAEDYQKAILQSRKGISLAPDYLDFRIFLGRAYQMTQQKDSARYQLNYVIDHNTNYESSFIYLLNLELEDQRYKDAMLVVDKAISAHPDNRMFYGKKLQIYQLQNDDKGEKEYLQELLIKYPNDSELQQRKLILETKSKSDRFGINYTFTSISRDEVGPWHLGSLQFIRERSWGSLIGRLNYAERLSNGESVVNGIQYELASYFFMGKKKLNYSNAGISFSSDDAFPELRLNYSYYHNYRKGWESEIGVRYTRNNNQNIVSGVLGLGKYLGSYWINLRSYIQEQESNWYPALTLTARYYMNSRFDYFTLITGYGSSPDERSIQGQIDQRLTLNSYRFGAGYYKLLNDRFITGLQAVYNNQEYIDKQRQDEFEIFLTLQYKF</sequence>
<dbReference type="SUPFAM" id="SSF48452">
    <property type="entry name" value="TPR-like"/>
    <property type="match status" value="1"/>
</dbReference>
<dbReference type="InterPro" id="IPR030887">
    <property type="entry name" value="Beta-barrel_YaiO"/>
</dbReference>
<evidence type="ECO:0000313" key="2">
    <source>
        <dbReference type="EMBL" id="SFS53760.1"/>
    </source>
</evidence>
<proteinExistence type="predicted"/>
<dbReference type="Gene3D" id="1.25.40.10">
    <property type="entry name" value="Tetratricopeptide repeat domain"/>
    <property type="match status" value="1"/>
</dbReference>
<dbReference type="Proteomes" id="UP000183209">
    <property type="component" value="Unassembled WGS sequence"/>
</dbReference>
<dbReference type="Pfam" id="PF19413">
    <property type="entry name" value="YaiO"/>
    <property type="match status" value="1"/>
</dbReference>
<dbReference type="OrthoDB" id="742239at2"/>
<dbReference type="NCBIfam" id="TIGR04390">
    <property type="entry name" value="OMP_YaiO_dom"/>
    <property type="match status" value="1"/>
</dbReference>
<accession>A0A1I6QN02</accession>